<dbReference type="EMBL" id="KI546135">
    <property type="protein sequence ID" value="EST43654.1"/>
    <property type="molecule type" value="Genomic_DNA"/>
</dbReference>
<proteinExistence type="predicted"/>
<dbReference type="AlphaFoldDB" id="V6LSA9"/>
<organism evidence="1">
    <name type="scientific">Spironucleus salmonicida</name>
    <dbReference type="NCBI Taxonomy" id="348837"/>
    <lineage>
        <taxon>Eukaryota</taxon>
        <taxon>Metamonada</taxon>
        <taxon>Diplomonadida</taxon>
        <taxon>Hexamitidae</taxon>
        <taxon>Hexamitinae</taxon>
        <taxon>Spironucleus</taxon>
    </lineage>
</organism>
<sequence>MITIEEIQESISQLKVVKPDSLIQLINPKDQQHFVNLLLKNENVFWPYLIFGYQFEYPVYDFLPKNIVEQEQPAQFSQVKSPVPKFAVQVMTQQTVSSNFTGPRSEDPVYASYFTDIKNGKSRNFVQAKLKAATGKDPEFLNFPDLPADE</sequence>
<name>V6LSA9_9EUKA</name>
<gene>
    <name evidence="1" type="ORF">SS50377_16697</name>
    <name evidence="2" type="ORF">SS50377_20987</name>
</gene>
<dbReference type="VEuPathDB" id="GiardiaDB:SS50377_20987"/>
<dbReference type="EMBL" id="AUWU02000001">
    <property type="protein sequence ID" value="KAH0577633.1"/>
    <property type="molecule type" value="Genomic_DNA"/>
</dbReference>
<accession>V6LSA9</accession>
<dbReference type="Proteomes" id="UP000018208">
    <property type="component" value="Unassembled WGS sequence"/>
</dbReference>
<keyword evidence="3" id="KW-1185">Reference proteome</keyword>
<reference evidence="1 2" key="1">
    <citation type="journal article" date="2014" name="PLoS Genet.">
        <title>The Genome of Spironucleus salmonicida Highlights a Fish Pathogen Adapted to Fluctuating Environments.</title>
        <authorList>
            <person name="Xu F."/>
            <person name="Jerlstrom-Hultqvist J."/>
            <person name="Einarsson E."/>
            <person name="Astvaldsson A."/>
            <person name="Svard S.G."/>
            <person name="Andersson J.O."/>
        </authorList>
    </citation>
    <scope>NUCLEOTIDE SEQUENCE</scope>
    <source>
        <strain evidence="2">ATCC 50377</strain>
    </source>
</reference>
<reference evidence="2" key="2">
    <citation type="submission" date="2020-12" db="EMBL/GenBank/DDBJ databases">
        <title>New Spironucleus salmonicida genome in near-complete chromosomes.</title>
        <authorList>
            <person name="Xu F."/>
            <person name="Kurt Z."/>
            <person name="Jimenez-Gonzalez A."/>
            <person name="Astvaldsson A."/>
            <person name="Andersson J.O."/>
            <person name="Svard S.G."/>
        </authorList>
    </citation>
    <scope>NUCLEOTIDE SEQUENCE</scope>
    <source>
        <strain evidence="2">ATCC 50377</strain>
    </source>
</reference>
<evidence type="ECO:0000313" key="2">
    <source>
        <dbReference type="EMBL" id="KAH0577633.1"/>
    </source>
</evidence>
<evidence type="ECO:0000313" key="3">
    <source>
        <dbReference type="Proteomes" id="UP000018208"/>
    </source>
</evidence>
<protein>
    <submittedName>
        <fullName evidence="1">Uncharacterized protein</fullName>
    </submittedName>
</protein>
<evidence type="ECO:0000313" key="1">
    <source>
        <dbReference type="EMBL" id="EST43654.1"/>
    </source>
</evidence>